<evidence type="ECO:0000259" key="2">
    <source>
        <dbReference type="PROSITE" id="PS51203"/>
    </source>
</evidence>
<dbReference type="GO" id="GO:0044548">
    <property type="term" value="F:S100 protein binding"/>
    <property type="evidence" value="ECO:0007669"/>
    <property type="project" value="InterPro"/>
</dbReference>
<dbReference type="KEGG" id="gtt:GUITHDRAFT_142682"/>
<dbReference type="GO" id="GO:0005634">
    <property type="term" value="C:nucleus"/>
    <property type="evidence" value="ECO:0007669"/>
    <property type="project" value="TreeGrafter"/>
</dbReference>
<feature type="compositionally biased region" description="Basic and acidic residues" evidence="1">
    <location>
        <begin position="8"/>
        <end position="21"/>
    </location>
</feature>
<dbReference type="InterPro" id="IPR007052">
    <property type="entry name" value="CS_dom"/>
</dbReference>
<sequence>MPGGKGYCHVEEDEKGGEEERPAYTSPFMIDEALVEGGEKPPSCADLKAFFCSKYNSKYGHKCFLEPAKIELKIGSKIIPEDAKLKDYVSAGDDVFVNVLESSKPRNLDGSSNESSITSAHANGSEAKKETVKMKVYAHYESAASSRQDPNATQVFQITDAGKTVGSLIEDFVRIYNEKHKNNSEVEGLDKYSLCARTDGQVVVPADAPIAKTFKNGDDIWIVTLEEAMKGGEGGGGDEARSSNSVAENNERIVVNSSEVKNAIELSKVKAKDKSYYYWSRKATDEAPAPVEAPKQIRTRAAKQEEIIHYKTISSYSFEDEDGWVKVYISMPKVGDLPESSVTADFDVRSCSIRIMNYNGFNHRLQVPKLSEEIIPEESNVRVKKDTVIVRLRKSKKDHHWYELHKTKGIGEE</sequence>
<accession>L1IWH0</accession>
<dbReference type="PaxDb" id="55529-EKX40586"/>
<evidence type="ECO:0000313" key="4">
    <source>
        <dbReference type="EnsemblProtists" id="EKX40586"/>
    </source>
</evidence>
<dbReference type="InterPro" id="IPR037893">
    <property type="entry name" value="CS_CacyBP"/>
</dbReference>
<dbReference type="GO" id="GO:0015631">
    <property type="term" value="F:tubulin binding"/>
    <property type="evidence" value="ECO:0007669"/>
    <property type="project" value="InterPro"/>
</dbReference>
<dbReference type="InterPro" id="IPR052289">
    <property type="entry name" value="Calcyclin-binding_UBL-bridge"/>
</dbReference>
<dbReference type="EnsemblProtists" id="EKX40586">
    <property type="protein sequence ID" value="EKX40586"/>
    <property type="gene ID" value="GUITHDRAFT_142682"/>
</dbReference>
<dbReference type="OrthoDB" id="164025at2759"/>
<evidence type="ECO:0000313" key="5">
    <source>
        <dbReference type="Proteomes" id="UP000011087"/>
    </source>
</evidence>
<feature type="compositionally biased region" description="Polar residues" evidence="1">
    <location>
        <begin position="109"/>
        <end position="122"/>
    </location>
</feature>
<dbReference type="PANTHER" id="PTHR13164:SF3">
    <property type="entry name" value="CALCYCLIN-BINDING PROTEIN"/>
    <property type="match status" value="1"/>
</dbReference>
<dbReference type="PROSITE" id="PS51203">
    <property type="entry name" value="CS"/>
    <property type="match status" value="1"/>
</dbReference>
<reference evidence="3 5" key="1">
    <citation type="journal article" date="2012" name="Nature">
        <title>Algal genomes reveal evolutionary mosaicism and the fate of nucleomorphs.</title>
        <authorList>
            <consortium name="DOE Joint Genome Institute"/>
            <person name="Curtis B.A."/>
            <person name="Tanifuji G."/>
            <person name="Burki F."/>
            <person name="Gruber A."/>
            <person name="Irimia M."/>
            <person name="Maruyama S."/>
            <person name="Arias M.C."/>
            <person name="Ball S.G."/>
            <person name="Gile G.H."/>
            <person name="Hirakawa Y."/>
            <person name="Hopkins J.F."/>
            <person name="Kuo A."/>
            <person name="Rensing S.A."/>
            <person name="Schmutz J."/>
            <person name="Symeonidi A."/>
            <person name="Elias M."/>
            <person name="Eveleigh R.J."/>
            <person name="Herman E.K."/>
            <person name="Klute M.J."/>
            <person name="Nakayama T."/>
            <person name="Obornik M."/>
            <person name="Reyes-Prieto A."/>
            <person name="Armbrust E.V."/>
            <person name="Aves S.J."/>
            <person name="Beiko R.G."/>
            <person name="Coutinho P."/>
            <person name="Dacks J.B."/>
            <person name="Durnford D.G."/>
            <person name="Fast N.M."/>
            <person name="Green B.R."/>
            <person name="Grisdale C.J."/>
            <person name="Hempel F."/>
            <person name="Henrissat B."/>
            <person name="Hoppner M.P."/>
            <person name="Ishida K."/>
            <person name="Kim E."/>
            <person name="Koreny L."/>
            <person name="Kroth P.G."/>
            <person name="Liu Y."/>
            <person name="Malik S.B."/>
            <person name="Maier U.G."/>
            <person name="McRose D."/>
            <person name="Mock T."/>
            <person name="Neilson J.A."/>
            <person name="Onodera N.T."/>
            <person name="Poole A.M."/>
            <person name="Pritham E.J."/>
            <person name="Richards T.A."/>
            <person name="Rocap G."/>
            <person name="Roy S.W."/>
            <person name="Sarai C."/>
            <person name="Schaack S."/>
            <person name="Shirato S."/>
            <person name="Slamovits C.H."/>
            <person name="Spencer D.F."/>
            <person name="Suzuki S."/>
            <person name="Worden A.Z."/>
            <person name="Zauner S."/>
            <person name="Barry K."/>
            <person name="Bell C."/>
            <person name="Bharti A.K."/>
            <person name="Crow J.A."/>
            <person name="Grimwood J."/>
            <person name="Kramer R."/>
            <person name="Lindquist E."/>
            <person name="Lucas S."/>
            <person name="Salamov A."/>
            <person name="McFadden G.I."/>
            <person name="Lane C.E."/>
            <person name="Keeling P.J."/>
            <person name="Gray M.W."/>
            <person name="Grigoriev I.V."/>
            <person name="Archibald J.M."/>
        </authorList>
    </citation>
    <scope>NUCLEOTIDE SEQUENCE</scope>
    <source>
        <strain evidence="3 5">CCMP2712</strain>
    </source>
</reference>
<dbReference type="Proteomes" id="UP000011087">
    <property type="component" value="Unassembled WGS sequence"/>
</dbReference>
<dbReference type="RefSeq" id="XP_005827566.1">
    <property type="nucleotide sequence ID" value="XM_005827509.1"/>
</dbReference>
<dbReference type="CDD" id="cd06468">
    <property type="entry name" value="p23_CacyBP"/>
    <property type="match status" value="1"/>
</dbReference>
<name>L1IWH0_GUITC</name>
<dbReference type="SUPFAM" id="SSF49764">
    <property type="entry name" value="HSP20-like chaperones"/>
    <property type="match status" value="1"/>
</dbReference>
<dbReference type="GO" id="GO:0031625">
    <property type="term" value="F:ubiquitin protein ligase binding"/>
    <property type="evidence" value="ECO:0007669"/>
    <property type="project" value="InterPro"/>
</dbReference>
<feature type="region of interest" description="Disordered" evidence="1">
    <location>
        <begin position="1"/>
        <end position="21"/>
    </location>
</feature>
<reference evidence="4" key="3">
    <citation type="submission" date="2015-06" db="UniProtKB">
        <authorList>
            <consortium name="EnsemblProtists"/>
        </authorList>
    </citation>
    <scope>IDENTIFICATION</scope>
</reference>
<dbReference type="STRING" id="905079.L1IWH0"/>
<organism evidence="3">
    <name type="scientific">Guillardia theta (strain CCMP2712)</name>
    <name type="common">Cryptophyte</name>
    <dbReference type="NCBI Taxonomy" id="905079"/>
    <lineage>
        <taxon>Eukaryota</taxon>
        <taxon>Cryptophyceae</taxon>
        <taxon>Pyrenomonadales</taxon>
        <taxon>Geminigeraceae</taxon>
        <taxon>Guillardia</taxon>
    </lineage>
</organism>
<gene>
    <name evidence="3" type="ORF">GUITHDRAFT_142682</name>
</gene>
<dbReference type="InterPro" id="IPR008978">
    <property type="entry name" value="HSP20-like_chaperone"/>
</dbReference>
<evidence type="ECO:0000313" key="3">
    <source>
        <dbReference type="EMBL" id="EKX40586.1"/>
    </source>
</evidence>
<dbReference type="HOGENOM" id="CLU_666396_0_0_1"/>
<feature type="domain" description="CS" evidence="2">
    <location>
        <begin position="311"/>
        <end position="405"/>
    </location>
</feature>
<dbReference type="EMBL" id="JH993030">
    <property type="protein sequence ID" value="EKX40586.1"/>
    <property type="molecule type" value="Genomic_DNA"/>
</dbReference>
<proteinExistence type="predicted"/>
<keyword evidence="5" id="KW-1185">Reference proteome</keyword>
<reference evidence="5" key="2">
    <citation type="submission" date="2012-11" db="EMBL/GenBank/DDBJ databases">
        <authorList>
            <person name="Kuo A."/>
            <person name="Curtis B.A."/>
            <person name="Tanifuji G."/>
            <person name="Burki F."/>
            <person name="Gruber A."/>
            <person name="Irimia M."/>
            <person name="Maruyama S."/>
            <person name="Arias M.C."/>
            <person name="Ball S.G."/>
            <person name="Gile G.H."/>
            <person name="Hirakawa Y."/>
            <person name="Hopkins J.F."/>
            <person name="Rensing S.A."/>
            <person name="Schmutz J."/>
            <person name="Symeonidi A."/>
            <person name="Elias M."/>
            <person name="Eveleigh R.J."/>
            <person name="Herman E.K."/>
            <person name="Klute M.J."/>
            <person name="Nakayama T."/>
            <person name="Obornik M."/>
            <person name="Reyes-Prieto A."/>
            <person name="Armbrust E.V."/>
            <person name="Aves S.J."/>
            <person name="Beiko R.G."/>
            <person name="Coutinho P."/>
            <person name="Dacks J.B."/>
            <person name="Durnford D.G."/>
            <person name="Fast N.M."/>
            <person name="Green B.R."/>
            <person name="Grisdale C."/>
            <person name="Hempe F."/>
            <person name="Henrissat B."/>
            <person name="Hoppner M.P."/>
            <person name="Ishida K.-I."/>
            <person name="Kim E."/>
            <person name="Koreny L."/>
            <person name="Kroth P.G."/>
            <person name="Liu Y."/>
            <person name="Malik S.-B."/>
            <person name="Maier U.G."/>
            <person name="McRose D."/>
            <person name="Mock T."/>
            <person name="Neilson J.A."/>
            <person name="Onodera N.T."/>
            <person name="Poole A.M."/>
            <person name="Pritham E.J."/>
            <person name="Richards T.A."/>
            <person name="Rocap G."/>
            <person name="Roy S.W."/>
            <person name="Sarai C."/>
            <person name="Schaack S."/>
            <person name="Shirato S."/>
            <person name="Slamovits C.H."/>
            <person name="Spencer D.F."/>
            <person name="Suzuki S."/>
            <person name="Worden A.Z."/>
            <person name="Zauner S."/>
            <person name="Barry K."/>
            <person name="Bell C."/>
            <person name="Bharti A.K."/>
            <person name="Crow J.A."/>
            <person name="Grimwood J."/>
            <person name="Kramer R."/>
            <person name="Lindquist E."/>
            <person name="Lucas S."/>
            <person name="Salamov A."/>
            <person name="McFadden G.I."/>
            <person name="Lane C.E."/>
            <person name="Keeling P.J."/>
            <person name="Gray M.W."/>
            <person name="Grigoriev I.V."/>
            <person name="Archibald J.M."/>
        </authorList>
    </citation>
    <scope>NUCLEOTIDE SEQUENCE</scope>
    <source>
        <strain evidence="5">CCMP2712</strain>
    </source>
</reference>
<dbReference type="eggNOG" id="KOG3260">
    <property type="taxonomic scope" value="Eukaryota"/>
</dbReference>
<dbReference type="PANTHER" id="PTHR13164">
    <property type="entry name" value="CALICYLIN BINDING PROTEIN"/>
    <property type="match status" value="1"/>
</dbReference>
<evidence type="ECO:0000256" key="1">
    <source>
        <dbReference type="SAM" id="MobiDB-lite"/>
    </source>
</evidence>
<feature type="region of interest" description="Disordered" evidence="1">
    <location>
        <begin position="104"/>
        <end position="126"/>
    </location>
</feature>
<dbReference type="GeneID" id="17297169"/>
<protein>
    <recommendedName>
        <fullName evidence="2">CS domain-containing protein</fullName>
    </recommendedName>
</protein>
<dbReference type="Pfam" id="PF04969">
    <property type="entry name" value="CS"/>
    <property type="match status" value="1"/>
</dbReference>
<dbReference type="AlphaFoldDB" id="L1IWH0"/>
<dbReference type="Gene3D" id="2.60.40.790">
    <property type="match status" value="1"/>
</dbReference>